<dbReference type="InterPro" id="IPR036640">
    <property type="entry name" value="ABC1_TM_sf"/>
</dbReference>
<dbReference type="InterPro" id="IPR017871">
    <property type="entry name" value="ABC_transporter-like_CS"/>
</dbReference>
<feature type="compositionally biased region" description="Polar residues" evidence="11">
    <location>
        <begin position="985"/>
        <end position="996"/>
    </location>
</feature>
<evidence type="ECO:0000256" key="2">
    <source>
        <dbReference type="ARBA" id="ARBA00022448"/>
    </source>
</evidence>
<dbReference type="FunFam" id="3.40.50.300:FF:000479">
    <property type="entry name" value="Multidrug resistance protein 1A"/>
    <property type="match status" value="1"/>
</dbReference>
<dbReference type="CDD" id="cd18577">
    <property type="entry name" value="ABC_6TM_Pgp_ABCB1_D1_like"/>
    <property type="match status" value="1"/>
</dbReference>
<feature type="transmembrane region" description="Helical" evidence="12">
    <location>
        <begin position="809"/>
        <end position="833"/>
    </location>
</feature>
<evidence type="ECO:0000256" key="11">
    <source>
        <dbReference type="SAM" id="MobiDB-lite"/>
    </source>
</evidence>
<feature type="domain" description="ABC transporter" evidence="13">
    <location>
        <begin position="340"/>
        <end position="591"/>
    </location>
</feature>
<organism evidence="15 16">
    <name type="scientific">Triparma retinervis</name>
    <dbReference type="NCBI Taxonomy" id="2557542"/>
    <lineage>
        <taxon>Eukaryota</taxon>
        <taxon>Sar</taxon>
        <taxon>Stramenopiles</taxon>
        <taxon>Ochrophyta</taxon>
        <taxon>Bolidophyceae</taxon>
        <taxon>Parmales</taxon>
        <taxon>Triparmaceae</taxon>
        <taxon>Triparma</taxon>
    </lineage>
</organism>
<dbReference type="CDD" id="cd03249">
    <property type="entry name" value="ABC_MTABC3_MDL1_MDL2"/>
    <property type="match status" value="1"/>
</dbReference>
<dbReference type="GO" id="GO:0015421">
    <property type="term" value="F:ABC-type oligopeptide transporter activity"/>
    <property type="evidence" value="ECO:0007669"/>
    <property type="project" value="TreeGrafter"/>
</dbReference>
<evidence type="ECO:0000256" key="1">
    <source>
        <dbReference type="ARBA" id="ARBA00004141"/>
    </source>
</evidence>
<keyword evidence="5" id="KW-0547">Nucleotide-binding</keyword>
<dbReference type="InterPro" id="IPR027417">
    <property type="entry name" value="P-loop_NTPase"/>
</dbReference>
<feature type="transmembrane region" description="Helical" evidence="12">
    <location>
        <begin position="902"/>
        <end position="922"/>
    </location>
</feature>
<evidence type="ECO:0000259" key="14">
    <source>
        <dbReference type="PROSITE" id="PS50929"/>
    </source>
</evidence>
<dbReference type="InterPro" id="IPR003439">
    <property type="entry name" value="ABC_transporter-like_ATP-bd"/>
</dbReference>
<name>A0A9W6ZZ10_9STRA</name>
<dbReference type="InterPro" id="IPR039421">
    <property type="entry name" value="Type_1_exporter"/>
</dbReference>
<dbReference type="InterPro" id="IPR003593">
    <property type="entry name" value="AAA+_ATPase"/>
</dbReference>
<dbReference type="SUPFAM" id="SSF90123">
    <property type="entry name" value="ABC transporter transmembrane region"/>
    <property type="match status" value="2"/>
</dbReference>
<feature type="transmembrane region" description="Helical" evidence="12">
    <location>
        <begin position="937"/>
        <end position="958"/>
    </location>
</feature>
<feature type="transmembrane region" description="Helical" evidence="12">
    <location>
        <begin position="47"/>
        <end position="64"/>
    </location>
</feature>
<feature type="domain" description="ABC transmembrane type-1" evidence="14">
    <location>
        <begin position="675"/>
        <end position="963"/>
    </location>
</feature>
<dbReference type="GO" id="GO:0090374">
    <property type="term" value="P:oligopeptide export from mitochondrion"/>
    <property type="evidence" value="ECO:0007669"/>
    <property type="project" value="TreeGrafter"/>
</dbReference>
<comment type="caution">
    <text evidence="15">The sequence shown here is derived from an EMBL/GenBank/DDBJ whole genome shotgun (WGS) entry which is preliminary data.</text>
</comment>
<feature type="region of interest" description="Disordered" evidence="11">
    <location>
        <begin position="980"/>
        <end position="1005"/>
    </location>
</feature>
<feature type="domain" description="ABC transporter" evidence="13">
    <location>
        <begin position="1017"/>
        <end position="1285"/>
    </location>
</feature>
<dbReference type="InterPro" id="IPR011527">
    <property type="entry name" value="ABC1_TM_dom"/>
</dbReference>
<evidence type="ECO:0000256" key="8">
    <source>
        <dbReference type="ARBA" id="ARBA00022989"/>
    </source>
</evidence>
<protein>
    <submittedName>
        <fullName evidence="15">Uncharacterized protein</fullName>
    </submittedName>
</protein>
<dbReference type="PROSITE" id="PS00211">
    <property type="entry name" value="ABC_TRANSPORTER_1"/>
    <property type="match status" value="2"/>
</dbReference>
<evidence type="ECO:0000256" key="3">
    <source>
        <dbReference type="ARBA" id="ARBA00022692"/>
    </source>
</evidence>
<evidence type="ECO:0000256" key="4">
    <source>
        <dbReference type="ARBA" id="ARBA00022737"/>
    </source>
</evidence>
<dbReference type="SMART" id="SM00382">
    <property type="entry name" value="AAA"/>
    <property type="match status" value="2"/>
</dbReference>
<dbReference type="CDD" id="cd18578">
    <property type="entry name" value="ABC_6TM_Pgp_ABCB1_D2_like"/>
    <property type="match status" value="1"/>
</dbReference>
<evidence type="ECO:0000256" key="12">
    <source>
        <dbReference type="SAM" id="Phobius"/>
    </source>
</evidence>
<keyword evidence="2" id="KW-0813">Transport</keyword>
<keyword evidence="6" id="KW-0067">ATP-binding</keyword>
<evidence type="ECO:0000256" key="7">
    <source>
        <dbReference type="ARBA" id="ARBA00022967"/>
    </source>
</evidence>
<dbReference type="PROSITE" id="PS50929">
    <property type="entry name" value="ABC_TM1F"/>
    <property type="match status" value="3"/>
</dbReference>
<evidence type="ECO:0000313" key="16">
    <source>
        <dbReference type="Proteomes" id="UP001165082"/>
    </source>
</evidence>
<keyword evidence="4" id="KW-0677">Repeat</keyword>
<dbReference type="PANTHER" id="PTHR43394">
    <property type="entry name" value="ATP-DEPENDENT PERMEASE MDL1, MITOCHONDRIAL"/>
    <property type="match status" value="1"/>
</dbReference>
<keyword evidence="8 12" id="KW-1133">Transmembrane helix</keyword>
<proteinExistence type="predicted"/>
<reference evidence="15" key="1">
    <citation type="submission" date="2022-07" db="EMBL/GenBank/DDBJ databases">
        <title>Genome analysis of Parmales, a sister group of diatoms, reveals the evolutionary specialization of diatoms from phago-mixotrophs to photoautotrophs.</title>
        <authorList>
            <person name="Ban H."/>
            <person name="Sato S."/>
            <person name="Yoshikawa S."/>
            <person name="Kazumasa Y."/>
            <person name="Nakamura Y."/>
            <person name="Ichinomiya M."/>
            <person name="Saitoh K."/>
            <person name="Sato N."/>
            <person name="Blanc-Mathieu R."/>
            <person name="Endo H."/>
            <person name="Kuwata A."/>
            <person name="Ogata H."/>
        </authorList>
    </citation>
    <scope>NUCLEOTIDE SEQUENCE</scope>
</reference>
<keyword evidence="10" id="KW-0325">Glycoprotein</keyword>
<dbReference type="GO" id="GO:0005524">
    <property type="term" value="F:ATP binding"/>
    <property type="evidence" value="ECO:0007669"/>
    <property type="project" value="UniProtKB-KW"/>
</dbReference>
<evidence type="ECO:0000313" key="15">
    <source>
        <dbReference type="EMBL" id="GMH62954.1"/>
    </source>
</evidence>
<keyword evidence="3 12" id="KW-0812">Transmembrane</keyword>
<keyword evidence="16" id="KW-1185">Reference proteome</keyword>
<dbReference type="GO" id="GO:0016887">
    <property type="term" value="F:ATP hydrolysis activity"/>
    <property type="evidence" value="ECO:0007669"/>
    <property type="project" value="InterPro"/>
</dbReference>
<dbReference type="EMBL" id="BRXZ01003836">
    <property type="protein sequence ID" value="GMH62954.1"/>
    <property type="molecule type" value="Genomic_DNA"/>
</dbReference>
<evidence type="ECO:0000256" key="6">
    <source>
        <dbReference type="ARBA" id="ARBA00022840"/>
    </source>
</evidence>
<feature type="transmembrane region" description="Helical" evidence="12">
    <location>
        <begin position="166"/>
        <end position="187"/>
    </location>
</feature>
<dbReference type="PANTHER" id="PTHR43394:SF1">
    <property type="entry name" value="ATP-BINDING CASSETTE SUB-FAMILY B MEMBER 10, MITOCHONDRIAL"/>
    <property type="match status" value="1"/>
</dbReference>
<dbReference type="FunFam" id="3.40.50.300:FF:000836">
    <property type="entry name" value="ABC transporter B family member 25"/>
    <property type="match status" value="1"/>
</dbReference>
<dbReference type="OrthoDB" id="6500128at2759"/>
<dbReference type="SUPFAM" id="SSF52540">
    <property type="entry name" value="P-loop containing nucleoside triphosphate hydrolases"/>
    <property type="match status" value="2"/>
</dbReference>
<dbReference type="Gene3D" id="3.40.50.300">
    <property type="entry name" value="P-loop containing nucleotide triphosphate hydrolases"/>
    <property type="match status" value="2"/>
</dbReference>
<accession>A0A9W6ZZ10</accession>
<evidence type="ECO:0000256" key="10">
    <source>
        <dbReference type="ARBA" id="ARBA00023180"/>
    </source>
</evidence>
<keyword evidence="7" id="KW-1278">Translocase</keyword>
<sequence length="1288" mass="139180">MTVGIFGTFLAGATLPGINIVFGDVTDAIASPANISELVGRACRDMGILAIFGFFAFFMAYYCVAKAAARIANGWRVVYLDAVLRQDAAFFDGQEQGSISAQLADGALDIQNGLSDKMAAALQGIFQTFSNIRTVMSLNAETTLSKKYDSKLKDSEKAAIKQGTGVAFITGLLFFVMFAMYGFGFWYGSKLIADSTDQALLDHPMPTDLLSPLNTSEWSAHYDIISLACAGYTGTALEVCACGINFPSMDLLGPKCGCGFSFTASGLNIDSECFTGGKTLLVFFSILVGAFGLGTAGPFAKSIGVARISAAKMLQVIERVPEINIAANGKRKLDKVEGDINLMDVHFQYNTGKGEPQKVFGGVNLNIKAGTTVALVGESGCGKSTVARLVQRFYDPTGGTITLDGIDMKDLDLANLRSHIGVVSQEALLFDTSIIENIRFGKPGSTDEECIQAAKNANAHDFISKFPDTYQTKVGAKGGKLSGGEKQRVAIARALLRNPPILILDEATSALDNISEQVVQKALDKLIEGKDNKRTTIVIAHRLTTVRNADVIVVLGNPEGTSVVNGSVILEAGSHDELIKKDKGFYKALVGTDRKKSAVEDDIVSIQRKSSISGSERNTVADDKVANIADAVDDEEEKGGWCGGGKKKKKEEKKKYEVPKNRIWDYSRPEWGMMAVGAVASLLKGTVMPSIAIFFSEMIATWYDSDTTKLMKDATKWSIGLYAGGFLSLITETLQKGIFETVGERLTTRLRGDLFRSILRQDITWFEDEKNNVGSLSSRLSTEVKLVRQVTGQSMAATIETFSCMTTGLVISFMASWEMCLVMFAMVPLLGLAEVGQWMAIKSSEGAIRGEMEKSTSKLNETVNGIREVQAFALEGKVKEEISERIKDTITKSSDKEAFAKGMMMGLIQLIQFGVYALAFYIGGGFVSDGRIGFDDFFMALFGMAFAASGLGQAAMFAGDAAKASAAVESIFTTLDHRPPIDSQPWDNNGQANHNAGETAPQERSIPKLADDFEGTVDLENVMFAYPTRQTQKIFNRLCLKIPAGKSIALVGSSGSGKSTVIQLLERFYDPISYVEKENEKGGFTVEVVPDGDNSANGAVSVSNKPMKEHDIRYLRKNVGLVGQQPILFNTTVFENIAIGLEGATQAQVEEAAKTSNAHNFITEQLSNGYETKVGIAGGKLSGGQRQRIAIARALISKPEILLLDEATAALDNESERIVQESIDQLLKEKGMRTTVIIAHRLSTIKDCDIICVVNNEGDGSVIAEQGTHDELMKLEGKYKRLVEAYND</sequence>
<dbReference type="GO" id="GO:0005743">
    <property type="term" value="C:mitochondrial inner membrane"/>
    <property type="evidence" value="ECO:0007669"/>
    <property type="project" value="TreeGrafter"/>
</dbReference>
<evidence type="ECO:0000256" key="9">
    <source>
        <dbReference type="ARBA" id="ARBA00023136"/>
    </source>
</evidence>
<feature type="domain" description="ABC transmembrane type-1" evidence="14">
    <location>
        <begin position="131"/>
        <end position="194"/>
    </location>
</feature>
<comment type="subcellular location">
    <subcellularLocation>
        <location evidence="1">Membrane</location>
        <topology evidence="1">Multi-pass membrane protein</topology>
    </subcellularLocation>
</comment>
<dbReference type="PROSITE" id="PS50893">
    <property type="entry name" value="ABC_TRANSPORTER_2"/>
    <property type="match status" value="2"/>
</dbReference>
<gene>
    <name evidence="15" type="ORF">TrRE_jg5127</name>
</gene>
<evidence type="ECO:0000259" key="13">
    <source>
        <dbReference type="PROSITE" id="PS50893"/>
    </source>
</evidence>
<dbReference type="Pfam" id="PF00005">
    <property type="entry name" value="ABC_tran"/>
    <property type="match status" value="2"/>
</dbReference>
<keyword evidence="9 12" id="KW-0472">Membrane</keyword>
<dbReference type="Gene3D" id="1.20.1560.10">
    <property type="entry name" value="ABC transporter type 1, transmembrane domain"/>
    <property type="match status" value="3"/>
</dbReference>
<dbReference type="Proteomes" id="UP001165082">
    <property type="component" value="Unassembled WGS sequence"/>
</dbReference>
<evidence type="ECO:0000256" key="5">
    <source>
        <dbReference type="ARBA" id="ARBA00022741"/>
    </source>
</evidence>
<feature type="domain" description="ABC transmembrane type-1" evidence="14">
    <location>
        <begin position="3"/>
        <end position="130"/>
    </location>
</feature>
<dbReference type="Pfam" id="PF00664">
    <property type="entry name" value="ABC_membrane"/>
    <property type="match status" value="2"/>
</dbReference>